<keyword evidence="3" id="KW-1185">Reference proteome</keyword>
<dbReference type="SUPFAM" id="SSF55804">
    <property type="entry name" value="Phoshotransferase/anion transport protein"/>
    <property type="match status" value="1"/>
</dbReference>
<dbReference type="EMBL" id="JXKH01000002">
    <property type="protein sequence ID" value="OJG19467.1"/>
    <property type="molecule type" value="Genomic_DNA"/>
</dbReference>
<evidence type="ECO:0000313" key="3">
    <source>
        <dbReference type="Proteomes" id="UP000181884"/>
    </source>
</evidence>
<accession>A0A1L8RI80</accession>
<proteinExistence type="predicted"/>
<dbReference type="InterPro" id="IPR016152">
    <property type="entry name" value="PTrfase/Anion_transptr"/>
</dbReference>
<dbReference type="Proteomes" id="UP000181884">
    <property type="component" value="Unassembled WGS sequence"/>
</dbReference>
<dbReference type="STRING" id="214095.RU97_GL001038"/>
<sequence length="67" mass="7810">MVNDISWEQGQMVQTVLFLFIRKSETKTNLLKIKRLMQALANEDFVDRIMRADGLTVDQEIKQLLKG</sequence>
<dbReference type="InterPro" id="IPR002178">
    <property type="entry name" value="PTS_EIIA_type-2_dom"/>
</dbReference>
<dbReference type="Gene3D" id="3.40.930.10">
    <property type="entry name" value="Mannitol-specific EII, Chain A"/>
    <property type="match status" value="1"/>
</dbReference>
<evidence type="ECO:0000313" key="2">
    <source>
        <dbReference type="EMBL" id="OJG19467.1"/>
    </source>
</evidence>
<gene>
    <name evidence="2" type="ORF">RU97_GL001038</name>
</gene>
<reference evidence="2 3" key="1">
    <citation type="submission" date="2014-12" db="EMBL/GenBank/DDBJ databases">
        <title>Draft genome sequences of 29 type strains of Enterococci.</title>
        <authorList>
            <person name="Zhong Z."/>
            <person name="Sun Z."/>
            <person name="Liu W."/>
            <person name="Zhang W."/>
            <person name="Zhang H."/>
        </authorList>
    </citation>
    <scope>NUCLEOTIDE SEQUENCE [LARGE SCALE GENOMIC DNA]</scope>
    <source>
        <strain evidence="2 3">DSM 17029</strain>
    </source>
</reference>
<comment type="caution">
    <text evidence="2">The sequence shown here is derived from an EMBL/GenBank/DDBJ whole genome shotgun (WGS) entry which is preliminary data.</text>
</comment>
<dbReference type="PROSITE" id="PS51094">
    <property type="entry name" value="PTS_EIIA_TYPE_2"/>
    <property type="match status" value="1"/>
</dbReference>
<evidence type="ECO:0000259" key="1">
    <source>
        <dbReference type="PROSITE" id="PS51094"/>
    </source>
</evidence>
<protein>
    <recommendedName>
        <fullName evidence="1">PTS EIIA type-2 domain-containing protein</fullName>
    </recommendedName>
</protein>
<feature type="domain" description="PTS EIIA type-2" evidence="1">
    <location>
        <begin position="1"/>
        <end position="67"/>
    </location>
</feature>
<organism evidence="2 3">
    <name type="scientific">Enterococcus canis</name>
    <dbReference type="NCBI Taxonomy" id="214095"/>
    <lineage>
        <taxon>Bacteria</taxon>
        <taxon>Bacillati</taxon>
        <taxon>Bacillota</taxon>
        <taxon>Bacilli</taxon>
        <taxon>Lactobacillales</taxon>
        <taxon>Enterococcaceae</taxon>
        <taxon>Enterococcus</taxon>
    </lineage>
</organism>
<name>A0A1L8RI80_9ENTE</name>
<dbReference type="AlphaFoldDB" id="A0A1L8RI80"/>